<dbReference type="Proteomes" id="UP000240760">
    <property type="component" value="Unassembled WGS sequence"/>
</dbReference>
<keyword evidence="2" id="KW-1185">Reference proteome</keyword>
<name>A0A2T4BW51_TRILO</name>
<reference evidence="1 2" key="1">
    <citation type="submission" date="2016-07" db="EMBL/GenBank/DDBJ databases">
        <title>Multiple horizontal gene transfer events from other fungi enriched the ability of initially mycotrophic Trichoderma (Ascomycota) to feed on dead plant biomass.</title>
        <authorList>
            <consortium name="DOE Joint Genome Institute"/>
            <person name="Aerts A."/>
            <person name="Atanasova L."/>
            <person name="Chenthamara K."/>
            <person name="Zhang J."/>
            <person name="Grujic M."/>
            <person name="Henrissat B."/>
            <person name="Kuo A."/>
            <person name="Salamov A."/>
            <person name="Lipzen A."/>
            <person name="Labutti K."/>
            <person name="Barry K."/>
            <person name="Miao Y."/>
            <person name="Rahimi M.J."/>
            <person name="Shen Q."/>
            <person name="Grigoriev I.V."/>
            <person name="Kubicek C.P."/>
            <person name="Druzhinina I.S."/>
        </authorList>
    </citation>
    <scope>NUCLEOTIDE SEQUENCE [LARGE SCALE GENOMIC DNA]</scope>
    <source>
        <strain evidence="1 2">ATCC 18648</strain>
    </source>
</reference>
<accession>A0A2T4BW51</accession>
<proteinExistence type="predicted"/>
<organism evidence="1 2">
    <name type="scientific">Trichoderma longibrachiatum ATCC 18648</name>
    <dbReference type="NCBI Taxonomy" id="983965"/>
    <lineage>
        <taxon>Eukaryota</taxon>
        <taxon>Fungi</taxon>
        <taxon>Dikarya</taxon>
        <taxon>Ascomycota</taxon>
        <taxon>Pezizomycotina</taxon>
        <taxon>Sordariomycetes</taxon>
        <taxon>Hypocreomycetidae</taxon>
        <taxon>Hypocreales</taxon>
        <taxon>Hypocreaceae</taxon>
        <taxon>Trichoderma</taxon>
    </lineage>
</organism>
<protein>
    <submittedName>
        <fullName evidence="1">Uncharacterized protein</fullName>
    </submittedName>
</protein>
<gene>
    <name evidence="1" type="ORF">M440DRAFT_133516</name>
</gene>
<dbReference type="AlphaFoldDB" id="A0A2T4BW51"/>
<evidence type="ECO:0000313" key="1">
    <source>
        <dbReference type="EMBL" id="PTB73541.1"/>
    </source>
</evidence>
<sequence length="176" mass="19915">MPEAQLLSVQGGGLFRYGLAPLRQQAPHVHPNFRASVRFAFNHDKTSAPGSPSSPSVSGIESDAWNRRERYASSRRPAIYVPIRLQRWWRRGETSREVLLGLVARTGDRESAISQQFTTARGIDFSTFRDRKPSLLGIPSVFFLRSAPLPRLRGACCICRPHRSFSALRLKIRNDR</sequence>
<evidence type="ECO:0000313" key="2">
    <source>
        <dbReference type="Proteomes" id="UP000240760"/>
    </source>
</evidence>
<dbReference type="EMBL" id="KZ679138">
    <property type="protein sequence ID" value="PTB73541.1"/>
    <property type="molecule type" value="Genomic_DNA"/>
</dbReference>